<feature type="transmembrane region" description="Helical" evidence="4">
    <location>
        <begin position="333"/>
        <end position="355"/>
    </location>
</feature>
<evidence type="ECO:0000313" key="6">
    <source>
        <dbReference type="EMBL" id="RJG01906.1"/>
    </source>
</evidence>
<dbReference type="OrthoDB" id="9803985at2"/>
<evidence type="ECO:0000313" key="7">
    <source>
        <dbReference type="Proteomes" id="UP000266327"/>
    </source>
</evidence>
<dbReference type="EMBL" id="QYUQ01000002">
    <property type="protein sequence ID" value="RJG01906.1"/>
    <property type="molecule type" value="Genomic_DNA"/>
</dbReference>
<feature type="transmembrane region" description="Helical" evidence="4">
    <location>
        <begin position="298"/>
        <end position="321"/>
    </location>
</feature>
<keyword evidence="2 4" id="KW-1133">Transmembrane helix</keyword>
<dbReference type="Pfam" id="PF07690">
    <property type="entry name" value="MFS_1"/>
    <property type="match status" value="1"/>
</dbReference>
<name>A0A3A3GI12_9BURK</name>
<evidence type="ECO:0000256" key="2">
    <source>
        <dbReference type="ARBA" id="ARBA00022989"/>
    </source>
</evidence>
<feature type="transmembrane region" description="Helical" evidence="4">
    <location>
        <begin position="139"/>
        <end position="160"/>
    </location>
</feature>
<dbReference type="PROSITE" id="PS50850">
    <property type="entry name" value="MFS"/>
    <property type="match status" value="1"/>
</dbReference>
<accession>A0A3A3GI12</accession>
<feature type="transmembrane region" description="Helical" evidence="4">
    <location>
        <begin position="106"/>
        <end position="127"/>
    </location>
</feature>
<dbReference type="AlphaFoldDB" id="A0A3A3GI12"/>
<sequence length="393" mass="41895">MPELPPLPRLRVLHLLAMAGFYFCAGAFLMQFPRIILRFGGSAQDVGWILALGLVPVLCLAGAVGDWNRRRGGRWPLVVGGIFAVLGNVLMLWVEHVGLGMLALRMLFAVGHAMVFGTLFAQAAFLVDHPLQRARLIGWLAVVIQVGNAIGSVLGEMAYLRGMVAFWLGSAGLGLVLVALGACWSFKPAAVVAPAQAPAIKLRWPGEIWAIAAVGMAFAGMTQFLPAFIDHLGQSGVVAEPFAAAWFLTPALLVVALVRLAGGYFAAVLLRPWVLAICHFVLLLTMLLVPWMHGPRQAMLLGLAFGLSYGWLYPALSALAFDRVPAQARGRVAGWLVAAFEVGFRLSPIGLGALITLVGYGAMFFGLALAYAAVLLIGWGVTRKSFQFAPAGV</sequence>
<comment type="caution">
    <text evidence="6">The sequence shown here is derived from an EMBL/GenBank/DDBJ whole genome shotgun (WGS) entry which is preliminary data.</text>
</comment>
<keyword evidence="1 4" id="KW-0812">Transmembrane</keyword>
<feature type="transmembrane region" description="Helical" evidence="4">
    <location>
        <begin position="77"/>
        <end position="94"/>
    </location>
</feature>
<evidence type="ECO:0000256" key="3">
    <source>
        <dbReference type="ARBA" id="ARBA00023136"/>
    </source>
</evidence>
<evidence type="ECO:0000259" key="5">
    <source>
        <dbReference type="PROSITE" id="PS50850"/>
    </source>
</evidence>
<dbReference type="RefSeq" id="WP_119785368.1">
    <property type="nucleotide sequence ID" value="NZ_QYUQ01000002.1"/>
</dbReference>
<feature type="transmembrane region" description="Helical" evidence="4">
    <location>
        <begin position="241"/>
        <end position="261"/>
    </location>
</feature>
<dbReference type="InterPro" id="IPR052714">
    <property type="entry name" value="MFS_Exporter"/>
</dbReference>
<feature type="transmembrane region" description="Helical" evidence="4">
    <location>
        <begin position="166"/>
        <end position="187"/>
    </location>
</feature>
<proteinExistence type="predicted"/>
<dbReference type="PANTHER" id="PTHR23531:SF1">
    <property type="entry name" value="QUINOLENE RESISTANCE PROTEIN NORA"/>
    <property type="match status" value="1"/>
</dbReference>
<dbReference type="GO" id="GO:0022857">
    <property type="term" value="F:transmembrane transporter activity"/>
    <property type="evidence" value="ECO:0007669"/>
    <property type="project" value="InterPro"/>
</dbReference>
<reference evidence="7" key="1">
    <citation type="submission" date="2018-09" db="EMBL/GenBank/DDBJ databases">
        <authorList>
            <person name="Zhu H."/>
        </authorList>
    </citation>
    <scope>NUCLEOTIDE SEQUENCE [LARGE SCALE GENOMIC DNA]</scope>
    <source>
        <strain evidence="7">K1S02-23</strain>
    </source>
</reference>
<feature type="domain" description="Major facilitator superfamily (MFS) profile" evidence="5">
    <location>
        <begin position="174"/>
        <end position="393"/>
    </location>
</feature>
<dbReference type="InterPro" id="IPR020846">
    <property type="entry name" value="MFS_dom"/>
</dbReference>
<feature type="transmembrane region" description="Helical" evidence="4">
    <location>
        <begin position="12"/>
        <end position="34"/>
    </location>
</feature>
<dbReference type="InterPro" id="IPR011701">
    <property type="entry name" value="MFS"/>
</dbReference>
<dbReference type="Gene3D" id="1.20.1250.20">
    <property type="entry name" value="MFS general substrate transporter like domains"/>
    <property type="match status" value="2"/>
</dbReference>
<feature type="transmembrane region" description="Helical" evidence="4">
    <location>
        <begin position="361"/>
        <end position="381"/>
    </location>
</feature>
<evidence type="ECO:0000256" key="1">
    <source>
        <dbReference type="ARBA" id="ARBA00022692"/>
    </source>
</evidence>
<gene>
    <name evidence="6" type="ORF">D3878_10215</name>
</gene>
<protein>
    <submittedName>
        <fullName evidence="6">MFS transporter</fullName>
    </submittedName>
</protein>
<feature type="transmembrane region" description="Helical" evidence="4">
    <location>
        <begin position="273"/>
        <end position="292"/>
    </location>
</feature>
<feature type="transmembrane region" description="Helical" evidence="4">
    <location>
        <begin position="46"/>
        <end position="65"/>
    </location>
</feature>
<keyword evidence="3 4" id="KW-0472">Membrane</keyword>
<dbReference type="PANTHER" id="PTHR23531">
    <property type="entry name" value="QUINOLENE RESISTANCE PROTEIN NORA"/>
    <property type="match status" value="1"/>
</dbReference>
<feature type="transmembrane region" description="Helical" evidence="4">
    <location>
        <begin position="208"/>
        <end position="229"/>
    </location>
</feature>
<dbReference type="InterPro" id="IPR036259">
    <property type="entry name" value="MFS_trans_sf"/>
</dbReference>
<keyword evidence="7" id="KW-1185">Reference proteome</keyword>
<dbReference type="SUPFAM" id="SSF103473">
    <property type="entry name" value="MFS general substrate transporter"/>
    <property type="match status" value="1"/>
</dbReference>
<dbReference type="Proteomes" id="UP000266327">
    <property type="component" value="Unassembled WGS sequence"/>
</dbReference>
<organism evidence="6 7">
    <name type="scientific">Noviherbaspirillum sedimenti</name>
    <dbReference type="NCBI Taxonomy" id="2320865"/>
    <lineage>
        <taxon>Bacteria</taxon>
        <taxon>Pseudomonadati</taxon>
        <taxon>Pseudomonadota</taxon>
        <taxon>Betaproteobacteria</taxon>
        <taxon>Burkholderiales</taxon>
        <taxon>Oxalobacteraceae</taxon>
        <taxon>Noviherbaspirillum</taxon>
    </lineage>
</organism>
<evidence type="ECO:0000256" key="4">
    <source>
        <dbReference type="SAM" id="Phobius"/>
    </source>
</evidence>